<dbReference type="AlphaFoldDB" id="A0AAV5RNK0"/>
<dbReference type="Gene3D" id="3.40.630.30">
    <property type="match status" value="1"/>
</dbReference>
<proteinExistence type="predicted"/>
<dbReference type="SUPFAM" id="SSF55729">
    <property type="entry name" value="Acyl-CoA N-acyltransferases (Nat)"/>
    <property type="match status" value="1"/>
</dbReference>
<gene>
    <name evidence="1" type="ORF">DASB73_040490</name>
</gene>
<dbReference type="Proteomes" id="UP001362899">
    <property type="component" value="Unassembled WGS sequence"/>
</dbReference>
<dbReference type="InterPro" id="IPR016181">
    <property type="entry name" value="Acyl_CoA_acyltransferase"/>
</dbReference>
<accession>A0AAV5RNK0</accession>
<keyword evidence="2" id="KW-1185">Reference proteome</keyword>
<evidence type="ECO:0008006" key="3">
    <source>
        <dbReference type="Google" id="ProtNLM"/>
    </source>
</evidence>
<evidence type="ECO:0000313" key="2">
    <source>
        <dbReference type="Proteomes" id="UP001362899"/>
    </source>
</evidence>
<organism evidence="1 2">
    <name type="scientific">Starmerella bacillaris</name>
    <name type="common">Yeast</name>
    <name type="synonym">Candida zemplinina</name>
    <dbReference type="NCBI Taxonomy" id="1247836"/>
    <lineage>
        <taxon>Eukaryota</taxon>
        <taxon>Fungi</taxon>
        <taxon>Dikarya</taxon>
        <taxon>Ascomycota</taxon>
        <taxon>Saccharomycotina</taxon>
        <taxon>Dipodascomycetes</taxon>
        <taxon>Dipodascales</taxon>
        <taxon>Trichomonascaceae</taxon>
        <taxon>Starmerella</taxon>
    </lineage>
</organism>
<dbReference type="GO" id="GO:0016747">
    <property type="term" value="F:acyltransferase activity, transferring groups other than amino-acyl groups"/>
    <property type="evidence" value="ECO:0007669"/>
    <property type="project" value="InterPro"/>
</dbReference>
<dbReference type="EMBL" id="BTGC01000008">
    <property type="protein sequence ID" value="GMM53086.1"/>
    <property type="molecule type" value="Genomic_DNA"/>
</dbReference>
<evidence type="ECO:0000313" key="1">
    <source>
        <dbReference type="EMBL" id="GMM53086.1"/>
    </source>
</evidence>
<name>A0AAV5RNK0_STABA</name>
<sequence>MSDFSFEIYDRKNITLDQTKTYARLMCDAFKNDLVDKAFNSVDDSLEDSTMPSIYDYEKLRHKIDVMTFKVENLSREAHLAFLKEDRNRLCLLKSKGDYLAAAFFSLPEYAVPETKLSLFEHLKFLWLKIYYTLIKCPELYPLSPLRNEFVWARSKTGISDDPQAIDTLKHSSQEQLDTMGYPATYAYFLKVLAVRSDQHGKGVGRVFMDLIESHITSIALPPPDLTPQAKAKIVLQSAPTARGFYKKIGFTCGGTASHLVNNMMIDHSSFFKDI</sequence>
<comment type="caution">
    <text evidence="1">The sequence shown here is derived from an EMBL/GenBank/DDBJ whole genome shotgun (WGS) entry which is preliminary data.</text>
</comment>
<protein>
    <recommendedName>
        <fullName evidence="3">N-acetyltransferase domain-containing protein</fullName>
    </recommendedName>
</protein>
<reference evidence="1 2" key="1">
    <citation type="journal article" date="2023" name="Elife">
        <title>Identification of key yeast species and microbe-microbe interactions impacting larval growth of Drosophila in the wild.</title>
        <authorList>
            <person name="Mure A."/>
            <person name="Sugiura Y."/>
            <person name="Maeda R."/>
            <person name="Honda K."/>
            <person name="Sakurai N."/>
            <person name="Takahashi Y."/>
            <person name="Watada M."/>
            <person name="Katoh T."/>
            <person name="Gotoh A."/>
            <person name="Gotoh Y."/>
            <person name="Taniguchi I."/>
            <person name="Nakamura K."/>
            <person name="Hayashi T."/>
            <person name="Katayama T."/>
            <person name="Uemura T."/>
            <person name="Hattori Y."/>
        </authorList>
    </citation>
    <scope>NUCLEOTIDE SEQUENCE [LARGE SCALE GENOMIC DNA]</scope>
    <source>
        <strain evidence="1 2">SB-73</strain>
    </source>
</reference>